<protein>
    <submittedName>
        <fullName evidence="1">Uncharacterized protein</fullName>
    </submittedName>
</protein>
<dbReference type="BioCyc" id="FSP457404-HMP:GTSQ-480-MONOMER"/>
<comment type="caution">
    <text evidence="1">The sequence shown here is derived from an EMBL/GenBank/DDBJ whole genome shotgun (WGS) entry which is preliminary data.</text>
</comment>
<dbReference type="Proteomes" id="UP000003233">
    <property type="component" value="Unassembled WGS sequence"/>
</dbReference>
<dbReference type="AlphaFoldDB" id="H1PPY6"/>
<reference evidence="1 2" key="1">
    <citation type="submission" date="2012-07" db="EMBL/GenBank/DDBJ databases">
        <title>The Genome Sequence of Fusobacterium ulcerans 12_1B.</title>
        <authorList>
            <consortium name="The Broad Institute Genome Sequencing Platform"/>
            <person name="Earl A."/>
            <person name="Ward D."/>
            <person name="Feldgarden M."/>
            <person name="Gevers D."/>
            <person name="Strauss J."/>
            <person name="Ambrose C.E."/>
            <person name="Allen-Vercoe E."/>
            <person name="Walker B."/>
            <person name="Young S.K."/>
            <person name="Zeng Q."/>
            <person name="Gargeya S."/>
            <person name="Fitzgerald M."/>
            <person name="Haas B."/>
            <person name="Abouelleil A."/>
            <person name="Alvarado L."/>
            <person name="Arachchi H.M."/>
            <person name="Berlin A.M."/>
            <person name="Chapman S.B."/>
            <person name="Goldberg J."/>
            <person name="Griggs A."/>
            <person name="Gujja S."/>
            <person name="Hansen M."/>
            <person name="Howarth C."/>
            <person name="Imamovic A."/>
            <person name="Larimer J."/>
            <person name="McCowen C."/>
            <person name="Montmayeur A."/>
            <person name="Murphy C."/>
            <person name="Neiman D."/>
            <person name="Pearson M."/>
            <person name="Priest M."/>
            <person name="Roberts A."/>
            <person name="Saif S."/>
            <person name="Shea T."/>
            <person name="Sisk P."/>
            <person name="Sykes S."/>
            <person name="Wortman J."/>
            <person name="Nusbaum C."/>
            <person name="Birren B."/>
        </authorList>
    </citation>
    <scope>NUCLEOTIDE SEQUENCE [LARGE SCALE GENOMIC DNA]</scope>
    <source>
        <strain evidence="1 2">12_1B</strain>
    </source>
</reference>
<accession>H1PPY6</accession>
<dbReference type="HOGENOM" id="CLU_3365169_0_0_0"/>
<name>H1PPY6_9FUSO</name>
<dbReference type="EMBL" id="AGWJ02000002">
    <property type="protein sequence ID" value="EHO83461.1"/>
    <property type="molecule type" value="Genomic_DNA"/>
</dbReference>
<evidence type="ECO:0000313" key="2">
    <source>
        <dbReference type="Proteomes" id="UP000003233"/>
    </source>
</evidence>
<keyword evidence="2" id="KW-1185">Reference proteome</keyword>
<gene>
    <name evidence="1" type="ORF">HMPREF0402_00479</name>
</gene>
<evidence type="ECO:0000313" key="1">
    <source>
        <dbReference type="EMBL" id="EHO83461.1"/>
    </source>
</evidence>
<organism evidence="1 2">
    <name type="scientific">Fusobacterium ulcerans 12-1B</name>
    <dbReference type="NCBI Taxonomy" id="457404"/>
    <lineage>
        <taxon>Bacteria</taxon>
        <taxon>Fusobacteriati</taxon>
        <taxon>Fusobacteriota</taxon>
        <taxon>Fusobacteriia</taxon>
        <taxon>Fusobacteriales</taxon>
        <taxon>Fusobacteriaceae</taxon>
        <taxon>Fusobacterium</taxon>
    </lineage>
</organism>
<proteinExistence type="predicted"/>
<sequence length="35" mass="4132">MFVPEYLRDAKEIRISSLFSVFSKIMILNIEITNI</sequence>